<dbReference type="EMBL" id="JADFTS010000003">
    <property type="protein sequence ID" value="KAF9616033.1"/>
    <property type="molecule type" value="Genomic_DNA"/>
</dbReference>
<keyword evidence="8" id="KW-1185">Reference proteome</keyword>
<dbReference type="Pfam" id="PF04547">
    <property type="entry name" value="Anoctamin"/>
    <property type="match status" value="2"/>
</dbReference>
<name>A0A835IHX6_9MAGN</name>
<feature type="transmembrane region" description="Helical" evidence="5">
    <location>
        <begin position="390"/>
        <end position="412"/>
    </location>
</feature>
<keyword evidence="4 5" id="KW-0472">Membrane</keyword>
<feature type="domain" description="Anoctamin transmembrane" evidence="6">
    <location>
        <begin position="494"/>
        <end position="597"/>
    </location>
</feature>
<feature type="domain" description="Anoctamin transmembrane" evidence="6">
    <location>
        <begin position="186"/>
        <end position="491"/>
    </location>
</feature>
<evidence type="ECO:0000256" key="3">
    <source>
        <dbReference type="ARBA" id="ARBA00022989"/>
    </source>
</evidence>
<keyword evidence="3 5" id="KW-1133">Transmembrane helix</keyword>
<dbReference type="InterPro" id="IPR007632">
    <property type="entry name" value="Anoctamin"/>
</dbReference>
<evidence type="ECO:0000259" key="6">
    <source>
        <dbReference type="Pfam" id="PF04547"/>
    </source>
</evidence>
<organism evidence="7 8">
    <name type="scientific">Coptis chinensis</name>
    <dbReference type="NCBI Taxonomy" id="261450"/>
    <lineage>
        <taxon>Eukaryota</taxon>
        <taxon>Viridiplantae</taxon>
        <taxon>Streptophyta</taxon>
        <taxon>Embryophyta</taxon>
        <taxon>Tracheophyta</taxon>
        <taxon>Spermatophyta</taxon>
        <taxon>Magnoliopsida</taxon>
        <taxon>Ranunculales</taxon>
        <taxon>Ranunculaceae</taxon>
        <taxon>Coptidoideae</taxon>
        <taxon>Coptis</taxon>
    </lineage>
</organism>
<feature type="transmembrane region" description="Helical" evidence="5">
    <location>
        <begin position="186"/>
        <end position="210"/>
    </location>
</feature>
<comment type="subcellular location">
    <subcellularLocation>
        <location evidence="1">Membrane</location>
        <topology evidence="1">Multi-pass membrane protein</topology>
    </subcellularLocation>
</comment>
<dbReference type="GO" id="GO:0005254">
    <property type="term" value="F:chloride channel activity"/>
    <property type="evidence" value="ECO:0007669"/>
    <property type="project" value="TreeGrafter"/>
</dbReference>
<feature type="transmembrane region" description="Helical" evidence="5">
    <location>
        <begin position="532"/>
        <end position="552"/>
    </location>
</feature>
<dbReference type="InterPro" id="IPR049452">
    <property type="entry name" value="Anoctamin_TM"/>
</dbReference>
<accession>A0A835IHX6</accession>
<evidence type="ECO:0000256" key="2">
    <source>
        <dbReference type="ARBA" id="ARBA00022692"/>
    </source>
</evidence>
<feature type="transmembrane region" description="Helical" evidence="5">
    <location>
        <begin position="230"/>
        <end position="250"/>
    </location>
</feature>
<evidence type="ECO:0000256" key="1">
    <source>
        <dbReference type="ARBA" id="ARBA00004141"/>
    </source>
</evidence>
<evidence type="ECO:0000256" key="4">
    <source>
        <dbReference type="ARBA" id="ARBA00023136"/>
    </source>
</evidence>
<sequence length="622" mass="71899">MHGNEEKQTGFEIGVVVSKKEGNESFECVEFLVLEFNNVGLVIERVVGLSEEFIKVAAPLETLGRAAAELQIKKPTYIGMDLQFEWDEVEAFVRQPDGSLFSWCERFCCFTHLLYGIINKTESVVTLMYNNKVINWRPGESLVKKLESEGIVKKVFPLHDETKRKQLMRTWALNWLDMTNQPIDEIYTYFGTKVIATYFAFLGMYTRWMLFPAALALTLQLIDFGSRQLLMLPIFFIFVTLWAVIFFQFWKRKSAALLARWQIGYTVGVDTGFKYSDTERSSLQSHMEHIRKMGTDKIKEKAAFQRDEWSGHLLRFRNDALVILSIICLQLPFELAYAHLYELVSSDIVKFGLTALYIFTIQYLTKIGGKVSVKLIKNEKNKSSEHRADSLVYKVFGLYFMQSYIGVFYHALLHRNFTTLRLVLTQRLIVSQVLENLLENSIPYLKYRLKKYRAVHKKKLENGLSMGKVQVTTRVEKEYMKPSYSQVLVMNLKMVYLMHNITEIRTDALKLLAMLKRPIPRASATIGAWLNIFQFLIVMSICTNSVLLVCLYDQEGKWKIEPGLAAILIIEHVLLLIKFGVSKFVPEEPAWVKANRVKNAAQAQDMCSKQLLRSISGEKKRE</sequence>
<evidence type="ECO:0000313" key="8">
    <source>
        <dbReference type="Proteomes" id="UP000631114"/>
    </source>
</evidence>
<keyword evidence="2 5" id="KW-0812">Transmembrane</keyword>
<reference evidence="7 8" key="1">
    <citation type="submission" date="2020-10" db="EMBL/GenBank/DDBJ databases">
        <title>The Coptis chinensis genome and diversification of protoberbering-type alkaloids.</title>
        <authorList>
            <person name="Wang B."/>
            <person name="Shu S."/>
            <person name="Song C."/>
            <person name="Liu Y."/>
        </authorList>
    </citation>
    <scope>NUCLEOTIDE SEQUENCE [LARGE SCALE GENOMIC DNA]</scope>
    <source>
        <strain evidence="7">HL-2020</strain>
        <tissue evidence="7">Leaf</tissue>
    </source>
</reference>
<dbReference type="PANTHER" id="PTHR12308">
    <property type="entry name" value="ANOCTAMIN"/>
    <property type="match status" value="1"/>
</dbReference>
<dbReference type="OrthoDB" id="296386at2759"/>
<dbReference type="Proteomes" id="UP000631114">
    <property type="component" value="Unassembled WGS sequence"/>
</dbReference>
<dbReference type="AlphaFoldDB" id="A0A835IHX6"/>
<dbReference type="GO" id="GO:0016020">
    <property type="term" value="C:membrane"/>
    <property type="evidence" value="ECO:0007669"/>
    <property type="project" value="UniProtKB-SubCell"/>
</dbReference>
<proteinExistence type="predicted"/>
<gene>
    <name evidence="7" type="ORF">IFM89_027972</name>
</gene>
<dbReference type="PANTHER" id="PTHR12308:SF73">
    <property type="entry name" value="ANOCTAMIN"/>
    <property type="match status" value="1"/>
</dbReference>
<protein>
    <recommendedName>
        <fullName evidence="6">Anoctamin transmembrane domain-containing protein</fullName>
    </recommendedName>
</protein>
<evidence type="ECO:0000313" key="7">
    <source>
        <dbReference type="EMBL" id="KAF9616033.1"/>
    </source>
</evidence>
<feature type="transmembrane region" description="Helical" evidence="5">
    <location>
        <begin position="564"/>
        <end position="581"/>
    </location>
</feature>
<comment type="caution">
    <text evidence="7">The sequence shown here is derived from an EMBL/GenBank/DDBJ whole genome shotgun (WGS) entry which is preliminary data.</text>
</comment>
<feature type="transmembrane region" description="Helical" evidence="5">
    <location>
        <begin position="320"/>
        <end position="339"/>
    </location>
</feature>
<evidence type="ECO:0000256" key="5">
    <source>
        <dbReference type="SAM" id="Phobius"/>
    </source>
</evidence>